<accession>A0A484HJW6</accession>
<dbReference type="Pfam" id="PF11249">
    <property type="entry name" value="DUF3047"/>
    <property type="match status" value="1"/>
</dbReference>
<feature type="signal peptide" evidence="1">
    <location>
        <begin position="1"/>
        <end position="23"/>
    </location>
</feature>
<proteinExistence type="predicted"/>
<evidence type="ECO:0008006" key="3">
    <source>
        <dbReference type="Google" id="ProtNLM"/>
    </source>
</evidence>
<evidence type="ECO:0000313" key="2">
    <source>
        <dbReference type="EMBL" id="VEN75039.1"/>
    </source>
</evidence>
<dbReference type="AlphaFoldDB" id="A0A484HJW6"/>
<dbReference type="EMBL" id="CAACVI010000049">
    <property type="protein sequence ID" value="VEN75039.1"/>
    <property type="molecule type" value="Genomic_DNA"/>
</dbReference>
<dbReference type="InterPro" id="IPR021409">
    <property type="entry name" value="DUF3047"/>
</dbReference>
<feature type="chain" id="PRO_5019842263" description="DUF3047 domain-containing protein" evidence="1">
    <location>
        <begin position="24"/>
        <end position="217"/>
    </location>
</feature>
<keyword evidence="1" id="KW-0732">Signal</keyword>
<sequence length="217" mass="24662">MRKKTVAALVCFLLLSMAGDCLAGVLKVSDFAGAGLEGWEEKKFKNSTAYRLSQTDGEGALLAESRDGASALIRKIRVDIRKFPFLNWAWRIETPLDIEDETIKAGDDYALRIYVVVHGGIFIWKTRAVNYVWAGRAMKGDIWENAFVGKNSMMMALRDRRDPSSVWRREKRNVYEDMKRLFGADVQFIDAVAIMTDTDNSHGHARAYYGDIFFSEK</sequence>
<protein>
    <recommendedName>
        <fullName evidence="3">DUF3047 domain-containing protein</fullName>
    </recommendedName>
</protein>
<gene>
    <name evidence="2" type="ORF">EPICR_60026</name>
</gene>
<name>A0A484HJW6_9BACT</name>
<evidence type="ECO:0000256" key="1">
    <source>
        <dbReference type="SAM" id="SignalP"/>
    </source>
</evidence>
<organism evidence="2">
    <name type="scientific">uncultured Desulfobacteraceae bacterium</name>
    <dbReference type="NCBI Taxonomy" id="218296"/>
    <lineage>
        <taxon>Bacteria</taxon>
        <taxon>Pseudomonadati</taxon>
        <taxon>Thermodesulfobacteriota</taxon>
        <taxon>Desulfobacteria</taxon>
        <taxon>Desulfobacterales</taxon>
        <taxon>Desulfobacteraceae</taxon>
        <taxon>environmental samples</taxon>
    </lineage>
</organism>
<reference evidence="2" key="1">
    <citation type="submission" date="2019-01" db="EMBL/GenBank/DDBJ databases">
        <authorList>
            <consortium name="Genoscope - CEA"/>
            <person name="William W."/>
        </authorList>
    </citation>
    <scope>NUCLEOTIDE SEQUENCE</scope>
    <source>
        <strain evidence="2">CR-1</strain>
    </source>
</reference>